<reference evidence="6" key="1">
    <citation type="journal article" date="2019" name="Int. J. Syst. Evol. Microbiol.">
        <title>The Global Catalogue of Microorganisms (GCM) 10K type strain sequencing project: providing services to taxonomists for standard genome sequencing and annotation.</title>
        <authorList>
            <consortium name="The Broad Institute Genomics Platform"/>
            <consortium name="The Broad Institute Genome Sequencing Center for Infectious Disease"/>
            <person name="Wu L."/>
            <person name="Ma J."/>
        </authorList>
    </citation>
    <scope>NUCLEOTIDE SEQUENCE [LARGE SCALE GENOMIC DNA]</scope>
    <source>
        <strain evidence="6">CGMCC 1.15341</strain>
    </source>
</reference>
<dbReference type="PANTHER" id="PTHR24180">
    <property type="entry name" value="CYCLIN-DEPENDENT KINASE INHIBITOR 2C-RELATED"/>
    <property type="match status" value="1"/>
</dbReference>
<keyword evidence="2 3" id="KW-0040">ANK repeat</keyword>
<evidence type="ECO:0000256" key="1">
    <source>
        <dbReference type="ARBA" id="ARBA00022737"/>
    </source>
</evidence>
<dbReference type="SUPFAM" id="SSF48403">
    <property type="entry name" value="Ankyrin repeat"/>
    <property type="match status" value="1"/>
</dbReference>
<dbReference type="SMART" id="SM00248">
    <property type="entry name" value="ANK"/>
    <property type="match status" value="3"/>
</dbReference>
<dbReference type="InterPro" id="IPR036873">
    <property type="entry name" value="Rhodanese-like_dom_sf"/>
</dbReference>
<evidence type="ECO:0000259" key="4">
    <source>
        <dbReference type="PROSITE" id="PS50206"/>
    </source>
</evidence>
<sequence length="248" mass="27232">MLESLQISIAEVESLLDRGEVLVLDLRQELDYDQAHLPQALHLNDRNMTSLLMRTPRERTVVIYCYQGSSSIEMARMFREFGFEQSYSLAGGFAAWIALSGEGESSLSVSSVNNSVDQPGDHGLTQLMVAAHRGDSLEVAQLIARGADVNRRNDDGNNALWFACRADSPDTVRELIRQGVNVDNQNLNAATPLIWSSAAGKREMVEMLLAAGADTELRTLDDFSALDVASSRQIMKLLMATTRIAVGQ</sequence>
<dbReference type="RefSeq" id="WP_188749473.1">
    <property type="nucleotide sequence ID" value="NZ_BMIJ01000006.1"/>
</dbReference>
<dbReference type="PROSITE" id="PS50297">
    <property type="entry name" value="ANK_REP_REGION"/>
    <property type="match status" value="2"/>
</dbReference>
<feature type="repeat" description="ANK" evidence="3">
    <location>
        <begin position="188"/>
        <end position="220"/>
    </location>
</feature>
<keyword evidence="1" id="KW-0677">Repeat</keyword>
<dbReference type="Gene3D" id="3.40.250.10">
    <property type="entry name" value="Rhodanese-like domain"/>
    <property type="match status" value="1"/>
</dbReference>
<comment type="caution">
    <text evidence="5">The sequence shown here is derived from an EMBL/GenBank/DDBJ whole genome shotgun (WGS) entry which is preliminary data.</text>
</comment>
<dbReference type="Proteomes" id="UP000629025">
    <property type="component" value="Unassembled WGS sequence"/>
</dbReference>
<dbReference type="PANTHER" id="PTHR24180:SF45">
    <property type="entry name" value="POLY [ADP-RIBOSE] POLYMERASE TANKYRASE"/>
    <property type="match status" value="1"/>
</dbReference>
<proteinExistence type="predicted"/>
<evidence type="ECO:0000313" key="6">
    <source>
        <dbReference type="Proteomes" id="UP000629025"/>
    </source>
</evidence>
<feature type="repeat" description="ANK" evidence="3">
    <location>
        <begin position="155"/>
        <end position="187"/>
    </location>
</feature>
<dbReference type="SMART" id="SM00450">
    <property type="entry name" value="RHOD"/>
    <property type="match status" value="1"/>
</dbReference>
<dbReference type="Gene3D" id="1.25.40.20">
    <property type="entry name" value="Ankyrin repeat-containing domain"/>
    <property type="match status" value="1"/>
</dbReference>
<gene>
    <name evidence="5" type="ORF">GCM10011352_28320</name>
</gene>
<evidence type="ECO:0000256" key="2">
    <source>
        <dbReference type="ARBA" id="ARBA00023043"/>
    </source>
</evidence>
<dbReference type="Pfam" id="PF00581">
    <property type="entry name" value="Rhodanese"/>
    <property type="match status" value="1"/>
</dbReference>
<dbReference type="InterPro" id="IPR002110">
    <property type="entry name" value="Ankyrin_rpt"/>
</dbReference>
<accession>A0ABQ1KIW5</accession>
<protein>
    <recommendedName>
        <fullName evidence="4">Rhodanese domain-containing protein</fullName>
    </recommendedName>
</protein>
<feature type="domain" description="Rhodanese" evidence="4">
    <location>
        <begin position="17"/>
        <end position="105"/>
    </location>
</feature>
<organism evidence="5 6">
    <name type="scientific">Marinobacterium zhoushanense</name>
    <dbReference type="NCBI Taxonomy" id="1679163"/>
    <lineage>
        <taxon>Bacteria</taxon>
        <taxon>Pseudomonadati</taxon>
        <taxon>Pseudomonadota</taxon>
        <taxon>Gammaproteobacteria</taxon>
        <taxon>Oceanospirillales</taxon>
        <taxon>Oceanospirillaceae</taxon>
        <taxon>Marinobacterium</taxon>
    </lineage>
</organism>
<dbReference type="Pfam" id="PF12796">
    <property type="entry name" value="Ank_2"/>
    <property type="match status" value="1"/>
</dbReference>
<dbReference type="InterPro" id="IPR036770">
    <property type="entry name" value="Ankyrin_rpt-contain_sf"/>
</dbReference>
<evidence type="ECO:0000256" key="3">
    <source>
        <dbReference type="PROSITE-ProRule" id="PRU00023"/>
    </source>
</evidence>
<name>A0ABQ1KIW5_9GAMM</name>
<dbReference type="SUPFAM" id="SSF52821">
    <property type="entry name" value="Rhodanese/Cell cycle control phosphatase"/>
    <property type="match status" value="1"/>
</dbReference>
<evidence type="ECO:0000313" key="5">
    <source>
        <dbReference type="EMBL" id="GGC00508.1"/>
    </source>
</evidence>
<dbReference type="InterPro" id="IPR051637">
    <property type="entry name" value="Ank_repeat_dom-contain_49"/>
</dbReference>
<dbReference type="PROSITE" id="PS50206">
    <property type="entry name" value="RHODANESE_3"/>
    <property type="match status" value="1"/>
</dbReference>
<dbReference type="InterPro" id="IPR001763">
    <property type="entry name" value="Rhodanese-like_dom"/>
</dbReference>
<feature type="repeat" description="ANK" evidence="3">
    <location>
        <begin position="122"/>
        <end position="154"/>
    </location>
</feature>
<dbReference type="EMBL" id="BMIJ01000006">
    <property type="protein sequence ID" value="GGC00508.1"/>
    <property type="molecule type" value="Genomic_DNA"/>
</dbReference>
<keyword evidence="6" id="KW-1185">Reference proteome</keyword>
<dbReference type="PROSITE" id="PS50088">
    <property type="entry name" value="ANK_REPEAT"/>
    <property type="match status" value="3"/>
</dbReference>